<gene>
    <name evidence="3" type="ORF">DNR46_26960</name>
</gene>
<keyword evidence="2" id="KW-0732">Signal</keyword>
<keyword evidence="1" id="KW-0812">Transmembrane</keyword>
<sequence>MNFRRFAATLVAMALPGIAHAHVGLHTDGALAGFSHPFSGLDHILAMVAVGFWALTLGGKARWIVPLAFVTVMAVGGALGIYGLAFPMVETGIALTVALLGLLVAFEVKVSTSVAATVVGTSALFHGHAHGTELPAMAHAGGYVAGFMAATVILHLTGFGLALLRFGNAQRVAARTAGVAIALAGAVPAGRLNFSQG</sequence>
<evidence type="ECO:0000256" key="1">
    <source>
        <dbReference type="SAM" id="Phobius"/>
    </source>
</evidence>
<keyword evidence="1" id="KW-0472">Membrane</keyword>
<feature type="transmembrane region" description="Helical" evidence="1">
    <location>
        <begin position="37"/>
        <end position="56"/>
    </location>
</feature>
<dbReference type="EMBL" id="QKOD01000009">
    <property type="protein sequence ID" value="RNJ42750.1"/>
    <property type="molecule type" value="Genomic_DNA"/>
</dbReference>
<protein>
    <submittedName>
        <fullName evidence="3">Urease accessory protein</fullName>
    </submittedName>
</protein>
<organism evidence="3 4">
    <name type="scientific">Mesorhizobium japonicum</name>
    <dbReference type="NCBI Taxonomy" id="2066070"/>
    <lineage>
        <taxon>Bacteria</taxon>
        <taxon>Pseudomonadati</taxon>
        <taxon>Pseudomonadota</taxon>
        <taxon>Alphaproteobacteria</taxon>
        <taxon>Hyphomicrobiales</taxon>
        <taxon>Phyllobacteriaceae</taxon>
        <taxon>Mesorhizobium</taxon>
    </lineage>
</organism>
<dbReference type="RefSeq" id="WP_123169442.1">
    <property type="nucleotide sequence ID" value="NZ_QKOD01000009.1"/>
</dbReference>
<evidence type="ECO:0000313" key="3">
    <source>
        <dbReference type="EMBL" id="RNJ42750.1"/>
    </source>
</evidence>
<feature type="chain" id="PRO_5018175276" evidence="2">
    <location>
        <begin position="22"/>
        <end position="197"/>
    </location>
</feature>
<dbReference type="Proteomes" id="UP000275436">
    <property type="component" value="Unassembled WGS sequence"/>
</dbReference>
<feature type="signal peptide" evidence="2">
    <location>
        <begin position="1"/>
        <end position="21"/>
    </location>
</feature>
<feature type="transmembrane region" description="Helical" evidence="1">
    <location>
        <begin position="88"/>
        <end position="106"/>
    </location>
</feature>
<reference evidence="3 4" key="1">
    <citation type="journal article" date="2018" name="Mol. Plant Microbe Interact.">
        <title>Taxonomically Different Co-Microsymbionts of a Relict Legume, Oxytropis popoviana, Have Complementary Sets of Symbiotic Genes and Together Increase the Efficiency of Plant Nodulation.</title>
        <authorList>
            <person name="Safronova V."/>
            <person name="Belimov A."/>
            <person name="Sazanova A."/>
            <person name="Chirak E."/>
            <person name="Verkhozina A."/>
            <person name="Kuznetsova I."/>
            <person name="Andronov E."/>
            <person name="Puhalsky J."/>
            <person name="Tikhonovich I."/>
        </authorList>
    </citation>
    <scope>NUCLEOTIDE SEQUENCE [LARGE SCALE GENOMIC DNA]</scope>
    <source>
        <strain evidence="3 4">Opo-235</strain>
    </source>
</reference>
<dbReference type="PIRSF" id="PIRSF016919">
    <property type="entry name" value="HupE_UreJ"/>
    <property type="match status" value="1"/>
</dbReference>
<feature type="transmembrane region" description="Helical" evidence="1">
    <location>
        <begin position="143"/>
        <end position="164"/>
    </location>
</feature>
<evidence type="ECO:0000256" key="2">
    <source>
        <dbReference type="SAM" id="SignalP"/>
    </source>
</evidence>
<name>A0A3M9X5F0_9HYPH</name>
<dbReference type="AlphaFoldDB" id="A0A3M9X5F0"/>
<feature type="transmembrane region" description="Helical" evidence="1">
    <location>
        <begin position="63"/>
        <end position="82"/>
    </location>
</feature>
<proteinExistence type="predicted"/>
<evidence type="ECO:0000313" key="4">
    <source>
        <dbReference type="Proteomes" id="UP000275436"/>
    </source>
</evidence>
<accession>A0A3M9X5F0</accession>
<keyword evidence="1" id="KW-1133">Transmembrane helix</keyword>
<dbReference type="InterPro" id="IPR007038">
    <property type="entry name" value="HupE_UreJ"/>
</dbReference>
<comment type="caution">
    <text evidence="3">The sequence shown here is derived from an EMBL/GenBank/DDBJ whole genome shotgun (WGS) entry which is preliminary data.</text>
</comment>
<feature type="transmembrane region" description="Helical" evidence="1">
    <location>
        <begin position="113"/>
        <end position="131"/>
    </location>
</feature>
<dbReference type="Pfam" id="PF04955">
    <property type="entry name" value="HupE_UreJ"/>
    <property type="match status" value="1"/>
</dbReference>